<feature type="domain" description="FecR protein" evidence="2">
    <location>
        <begin position="177"/>
        <end position="265"/>
    </location>
</feature>
<dbReference type="Proteomes" id="UP000664807">
    <property type="component" value="Unassembled WGS sequence"/>
</dbReference>
<dbReference type="PANTHER" id="PTHR30273:SF2">
    <property type="entry name" value="PROTEIN FECR"/>
    <property type="match status" value="1"/>
</dbReference>
<feature type="transmembrane region" description="Helical" evidence="1">
    <location>
        <begin position="84"/>
        <end position="103"/>
    </location>
</feature>
<dbReference type="InterPro" id="IPR032508">
    <property type="entry name" value="FecR_C"/>
</dbReference>
<evidence type="ECO:0000256" key="1">
    <source>
        <dbReference type="SAM" id="Phobius"/>
    </source>
</evidence>
<dbReference type="EMBL" id="JAFLNM010000001">
    <property type="protein sequence ID" value="MBO0340677.1"/>
    <property type="molecule type" value="Genomic_DNA"/>
</dbReference>
<evidence type="ECO:0000259" key="3">
    <source>
        <dbReference type="Pfam" id="PF16344"/>
    </source>
</evidence>
<organism evidence="4 5">
    <name type="scientific">Flagellimonas profundi</name>
    <dbReference type="NCBI Taxonomy" id="2915620"/>
    <lineage>
        <taxon>Bacteria</taxon>
        <taxon>Pseudomonadati</taxon>
        <taxon>Bacteroidota</taxon>
        <taxon>Flavobacteriia</taxon>
        <taxon>Flavobacteriales</taxon>
        <taxon>Flavobacteriaceae</taxon>
        <taxon>Flagellimonas</taxon>
    </lineage>
</organism>
<name>A0ABS3FC39_9FLAO</name>
<keyword evidence="5" id="KW-1185">Reference proteome</keyword>
<dbReference type="Pfam" id="PF04773">
    <property type="entry name" value="FecR"/>
    <property type="match status" value="1"/>
</dbReference>
<keyword evidence="1" id="KW-0472">Membrane</keyword>
<sequence length="385" mass="43966">MAHRKRNIEAIIHKFLINSATTEEIEFLTEWVKDNKPKFAAQVELHHLISGTLSKERALELKKELLENFETKQGSQKRLIASPIFRYAAIFLLLIAVGLFYVLNKENDEILQQNEVTITLGDGTNKEVAETDSPKMVSRSTAYVAEQKGNTIVYKKVGAIDQEPETLVYNTLYVPYGKKFLVVLSDSTKIHLNSGSSLTYPVIFPNKGPRNVMLRGEGYFEVESDSLRPFYVNTKFLAAEVLGTEFNVSAYEDDQQTRIVLVEGSLNVNKGNSGKVETVQLKPRQMASYSYRENVLTSKNVDISGHVAWKDGVLLFKNEDFYQITKKLERHFNINIDIDEDTIGKERYTGRFETETIEEVLNAFQRIKKFDYAVNNDKIQIINPK</sequence>
<comment type="caution">
    <text evidence="4">The sequence shown here is derived from an EMBL/GenBank/DDBJ whole genome shotgun (WGS) entry which is preliminary data.</text>
</comment>
<dbReference type="Gene3D" id="3.55.50.30">
    <property type="match status" value="1"/>
</dbReference>
<evidence type="ECO:0000259" key="2">
    <source>
        <dbReference type="Pfam" id="PF04773"/>
    </source>
</evidence>
<dbReference type="RefSeq" id="WP_207026305.1">
    <property type="nucleotide sequence ID" value="NZ_JAFLNM010000001.1"/>
</dbReference>
<proteinExistence type="predicted"/>
<dbReference type="InterPro" id="IPR006860">
    <property type="entry name" value="FecR"/>
</dbReference>
<evidence type="ECO:0000313" key="5">
    <source>
        <dbReference type="Proteomes" id="UP000664807"/>
    </source>
</evidence>
<accession>A0ABS3FC39</accession>
<feature type="domain" description="Protein FecR C-terminal" evidence="3">
    <location>
        <begin position="314"/>
        <end position="381"/>
    </location>
</feature>
<gene>
    <name evidence="4" type="ORF">J0654_03425</name>
</gene>
<reference evidence="4 5" key="1">
    <citation type="submission" date="2021-03" db="EMBL/GenBank/DDBJ databases">
        <title>Muricauda lutimaris sp. nov. and Muricauda ruestringensis sp. nov, two marine members of the Flavobacteriaceae isolated from deep sea sediments of Western Pacific.</title>
        <authorList>
            <person name="Zhao S."/>
            <person name="Liu R."/>
        </authorList>
    </citation>
    <scope>NUCLEOTIDE SEQUENCE [LARGE SCALE GENOMIC DNA]</scope>
    <source>
        <strain evidence="4 5">BC31-3-A3</strain>
    </source>
</reference>
<keyword evidence="1" id="KW-1133">Transmembrane helix</keyword>
<dbReference type="Gene3D" id="2.60.120.1440">
    <property type="match status" value="1"/>
</dbReference>
<dbReference type="PIRSF" id="PIRSF018266">
    <property type="entry name" value="FecR"/>
    <property type="match status" value="1"/>
</dbReference>
<protein>
    <submittedName>
        <fullName evidence="4">DUF4974 domain-containing protein</fullName>
    </submittedName>
</protein>
<dbReference type="PANTHER" id="PTHR30273">
    <property type="entry name" value="PERIPLASMIC SIGNAL SENSOR AND SIGMA FACTOR ACTIVATOR FECR-RELATED"/>
    <property type="match status" value="1"/>
</dbReference>
<evidence type="ECO:0000313" key="4">
    <source>
        <dbReference type="EMBL" id="MBO0340677.1"/>
    </source>
</evidence>
<keyword evidence="1" id="KW-0812">Transmembrane</keyword>
<dbReference type="Pfam" id="PF16344">
    <property type="entry name" value="FecR_C"/>
    <property type="match status" value="1"/>
</dbReference>
<dbReference type="InterPro" id="IPR012373">
    <property type="entry name" value="Ferrdict_sens_TM"/>
</dbReference>